<proteinExistence type="predicted"/>
<dbReference type="EMBL" id="BAABGX010000002">
    <property type="protein sequence ID" value="GAA4303757.1"/>
    <property type="molecule type" value="Genomic_DNA"/>
</dbReference>
<dbReference type="RefSeq" id="WP_345164574.1">
    <property type="nucleotide sequence ID" value="NZ_BAABGX010000002.1"/>
</dbReference>
<accession>A0ABP8FH95</accession>
<protein>
    <recommendedName>
        <fullName evidence="3">Lipoprotein</fullName>
    </recommendedName>
</protein>
<dbReference type="PROSITE" id="PS51257">
    <property type="entry name" value="PROKAR_LIPOPROTEIN"/>
    <property type="match status" value="1"/>
</dbReference>
<sequence>MNRLIIYFSLALIVSSCTSVKPVLQPTYNKGGYTFQKYHSKSLATEESVVIVGSITDLVKNNNLGSSSIKYECTTQQSSSGEFSLKGKASAIKFQLIANSVGYLKVETEPFHTQPGDSIVVNFRLAQDEKPILYCEANPTGK</sequence>
<dbReference type="Proteomes" id="UP001501844">
    <property type="component" value="Unassembled WGS sequence"/>
</dbReference>
<evidence type="ECO:0000313" key="2">
    <source>
        <dbReference type="Proteomes" id="UP001501844"/>
    </source>
</evidence>
<name>A0ABP8FH95_9BACT</name>
<reference evidence="2" key="1">
    <citation type="journal article" date="2019" name="Int. J. Syst. Evol. Microbiol.">
        <title>The Global Catalogue of Microorganisms (GCM) 10K type strain sequencing project: providing services to taxonomists for standard genome sequencing and annotation.</title>
        <authorList>
            <consortium name="The Broad Institute Genomics Platform"/>
            <consortium name="The Broad Institute Genome Sequencing Center for Infectious Disease"/>
            <person name="Wu L."/>
            <person name="Ma J."/>
        </authorList>
    </citation>
    <scope>NUCLEOTIDE SEQUENCE [LARGE SCALE GENOMIC DNA]</scope>
    <source>
        <strain evidence="2">JCM 17917</strain>
    </source>
</reference>
<comment type="caution">
    <text evidence="1">The sequence shown here is derived from an EMBL/GenBank/DDBJ whole genome shotgun (WGS) entry which is preliminary data.</text>
</comment>
<organism evidence="1 2">
    <name type="scientific">Nibribacter koreensis</name>
    <dbReference type="NCBI Taxonomy" id="1084519"/>
    <lineage>
        <taxon>Bacteria</taxon>
        <taxon>Pseudomonadati</taxon>
        <taxon>Bacteroidota</taxon>
        <taxon>Cytophagia</taxon>
        <taxon>Cytophagales</taxon>
        <taxon>Hymenobacteraceae</taxon>
        <taxon>Nibribacter</taxon>
    </lineage>
</organism>
<gene>
    <name evidence="1" type="ORF">GCM10023183_16660</name>
</gene>
<evidence type="ECO:0000313" key="1">
    <source>
        <dbReference type="EMBL" id="GAA4303757.1"/>
    </source>
</evidence>
<evidence type="ECO:0008006" key="3">
    <source>
        <dbReference type="Google" id="ProtNLM"/>
    </source>
</evidence>
<keyword evidence="2" id="KW-1185">Reference proteome</keyword>